<dbReference type="SUPFAM" id="SSF54506">
    <property type="entry name" value="Diaminopimelate epimerase-like"/>
    <property type="match status" value="2"/>
</dbReference>
<feature type="active site" description="Proton donor" evidence="8">
    <location>
        <position position="74"/>
    </location>
</feature>
<feature type="binding site" evidence="8">
    <location>
        <begin position="207"/>
        <end position="208"/>
    </location>
    <ligand>
        <name>substrate</name>
    </ligand>
</feature>
<evidence type="ECO:0000313" key="11">
    <source>
        <dbReference type="Proteomes" id="UP000001901"/>
    </source>
</evidence>
<evidence type="ECO:0000256" key="8">
    <source>
        <dbReference type="HAMAP-Rule" id="MF_00197"/>
    </source>
</evidence>
<dbReference type="eggNOG" id="arCOG02255">
    <property type="taxonomic scope" value="Archaea"/>
</dbReference>
<evidence type="ECO:0000256" key="1">
    <source>
        <dbReference type="ARBA" id="ARBA00005196"/>
    </source>
</evidence>
<dbReference type="InterPro" id="IPR001653">
    <property type="entry name" value="DAP_epimerase_DapF"/>
</dbReference>
<dbReference type="HOGENOM" id="CLU_053306_3_0_2"/>
<accession>D2RGB0</accession>
<comment type="caution">
    <text evidence="8">Lacks conserved residue(s) required for the propagation of feature annotation.</text>
</comment>
<comment type="function">
    <text evidence="8">Catalyzes the stereoinversion of LL-2,6-diaminopimelate (L,L-DAP) to meso-diaminopimelate (meso-DAP), a precursor of L-lysine.</text>
</comment>
<dbReference type="PANTHER" id="PTHR31689">
    <property type="entry name" value="DIAMINOPIMELATE EPIMERASE, CHLOROPLASTIC"/>
    <property type="match status" value="1"/>
</dbReference>
<keyword evidence="11" id="KW-1185">Reference proteome</keyword>
<comment type="pathway">
    <text evidence="1 8">Amino-acid biosynthesis; L-lysine biosynthesis via DAP pathway; DL-2,6-diaminopimelate from LL-2,6-diaminopimelate: step 1/1.</text>
</comment>
<sequence>MEFVKMHGNGNDFVLIDEFESVKVPDNRKSEFVRVVCDRRFGVGGDGAIFVQKSDIADAKFVFYNSDGSRAEMCGNGIRCFARYIVERGYAKPGVVKVETLAGVLKLDVWFDEMWWIRVNMGRPKFGKDVPALKDVWGEVFEIDGRKFEVYAVNTGVPHAVIFVDDFDFDFYKVAREIRYSKLFPEGTNVNFAKVLSRNSVFVRTYERGVEDETLSCGTGSCAVAVVGNRLGILDKVVEVQTKGGILKIEVNDEIYMNGTAAKVFEGRLLELSGFENFG</sequence>
<proteinExistence type="inferred from homology"/>
<dbReference type="PaxDb" id="572546-Arcpr_0265"/>
<dbReference type="InterPro" id="IPR018510">
    <property type="entry name" value="DAP_epimerase_AS"/>
</dbReference>
<dbReference type="STRING" id="572546.Arcpr_0265"/>
<feature type="site" description="Could be important to modulate the pK values of the two catalytic cysteine residues" evidence="8">
    <location>
        <position position="159"/>
    </location>
</feature>
<dbReference type="Gene3D" id="3.10.310.10">
    <property type="entry name" value="Diaminopimelate Epimerase, Chain A, domain 1"/>
    <property type="match status" value="2"/>
</dbReference>
<keyword evidence="5 8" id="KW-0457">Lysine biosynthesis</keyword>
<dbReference type="OrthoDB" id="358699at2157"/>
<gene>
    <name evidence="8" type="primary">dapF</name>
    <name evidence="10" type="ordered locus">Arcpr_0265</name>
</gene>
<protein>
    <recommendedName>
        <fullName evidence="3 8">Diaminopimelate epimerase</fullName>
        <shortName evidence="8">DAP epimerase</shortName>
        <ecNumber evidence="3 8">5.1.1.7</ecNumber>
    </recommendedName>
    <alternativeName>
        <fullName evidence="8">PLP-independent amino acid racemase</fullName>
    </alternativeName>
</protein>
<dbReference type="NCBIfam" id="TIGR00652">
    <property type="entry name" value="DapF"/>
    <property type="match status" value="1"/>
</dbReference>
<keyword evidence="6 8" id="KW-0413">Isomerase</keyword>
<feature type="binding site" evidence="8">
    <location>
        <begin position="75"/>
        <end position="76"/>
    </location>
    <ligand>
        <name>substrate</name>
    </ligand>
</feature>
<dbReference type="PROSITE" id="PS01326">
    <property type="entry name" value="DAP_EPIMERASE"/>
    <property type="match status" value="1"/>
</dbReference>
<feature type="binding site" evidence="8">
    <location>
        <position position="65"/>
    </location>
    <ligand>
        <name>substrate</name>
    </ligand>
</feature>
<evidence type="ECO:0000256" key="2">
    <source>
        <dbReference type="ARBA" id="ARBA00010219"/>
    </source>
</evidence>
<comment type="similarity">
    <text evidence="2 8">Belongs to the diaminopimelate epimerase family.</text>
</comment>
<comment type="catalytic activity">
    <reaction evidence="7 8">
        <text>(2S,6S)-2,6-diaminopimelate = meso-2,6-diaminopimelate</text>
        <dbReference type="Rhea" id="RHEA:15393"/>
        <dbReference type="ChEBI" id="CHEBI:57609"/>
        <dbReference type="ChEBI" id="CHEBI:57791"/>
        <dbReference type="EC" id="5.1.1.7"/>
    </reaction>
</comment>
<organism evidence="10 11">
    <name type="scientific">Archaeoglobus profundus (strain DSM 5631 / JCM 9629 / NBRC 100127 / Av18)</name>
    <dbReference type="NCBI Taxonomy" id="572546"/>
    <lineage>
        <taxon>Archaea</taxon>
        <taxon>Methanobacteriati</taxon>
        <taxon>Methanobacteriota</taxon>
        <taxon>Archaeoglobi</taxon>
        <taxon>Archaeoglobales</taxon>
        <taxon>Archaeoglobaceae</taxon>
        <taxon>Archaeoglobus</taxon>
    </lineage>
</organism>
<keyword evidence="8" id="KW-0963">Cytoplasm</keyword>
<dbReference type="Proteomes" id="UP000001901">
    <property type="component" value="Chromosome"/>
</dbReference>
<dbReference type="UniPathway" id="UPA00034">
    <property type="reaction ID" value="UER00025"/>
</dbReference>
<dbReference type="GO" id="GO:0005829">
    <property type="term" value="C:cytosol"/>
    <property type="evidence" value="ECO:0007669"/>
    <property type="project" value="TreeGrafter"/>
</dbReference>
<dbReference type="KEGG" id="apo:Arcpr_0265"/>
<dbReference type="EMBL" id="CP001857">
    <property type="protein sequence ID" value="ADB57335.1"/>
    <property type="molecule type" value="Genomic_DNA"/>
</dbReference>
<name>D2RGB0_ARCPA</name>
<evidence type="ECO:0000256" key="9">
    <source>
        <dbReference type="PROSITE-ProRule" id="PRU10125"/>
    </source>
</evidence>
<dbReference type="EC" id="5.1.1.7" evidence="3 8"/>
<dbReference type="AlphaFoldDB" id="D2RGB0"/>
<evidence type="ECO:0000256" key="4">
    <source>
        <dbReference type="ARBA" id="ARBA00022605"/>
    </source>
</evidence>
<evidence type="ECO:0000256" key="6">
    <source>
        <dbReference type="ARBA" id="ARBA00023235"/>
    </source>
</evidence>
<feature type="active site" description="Proton acceptor" evidence="8">
    <location>
        <position position="217"/>
    </location>
</feature>
<evidence type="ECO:0000313" key="10">
    <source>
        <dbReference type="EMBL" id="ADB57335.1"/>
    </source>
</evidence>
<dbReference type="Pfam" id="PF01678">
    <property type="entry name" value="DAP_epimerase"/>
    <property type="match status" value="2"/>
</dbReference>
<comment type="subcellular location">
    <subcellularLocation>
        <location evidence="8">Cytoplasm</location>
    </subcellularLocation>
</comment>
<feature type="binding site" evidence="8">
    <location>
        <begin position="218"/>
        <end position="219"/>
    </location>
    <ligand>
        <name>substrate</name>
    </ligand>
</feature>
<feature type="site" description="Could be important to modulate the pK values of the two catalytic cysteine residues" evidence="8">
    <location>
        <position position="207"/>
    </location>
</feature>
<feature type="binding site" evidence="8">
    <location>
        <position position="189"/>
    </location>
    <ligand>
        <name>substrate</name>
    </ligand>
</feature>
<dbReference type="HAMAP" id="MF_00197">
    <property type="entry name" value="DAP_epimerase"/>
    <property type="match status" value="1"/>
</dbReference>
<feature type="active site" evidence="9">
    <location>
        <position position="74"/>
    </location>
</feature>
<dbReference type="RefSeq" id="WP_012939671.1">
    <property type="nucleotide sequence ID" value="NC_013741.1"/>
</dbReference>
<evidence type="ECO:0000256" key="3">
    <source>
        <dbReference type="ARBA" id="ARBA00013080"/>
    </source>
</evidence>
<keyword evidence="4 8" id="KW-0028">Amino-acid biosynthesis</keyword>
<feature type="binding site" evidence="8">
    <location>
        <position position="11"/>
    </location>
    <ligand>
        <name>substrate</name>
    </ligand>
</feature>
<dbReference type="GO" id="GO:0009089">
    <property type="term" value="P:lysine biosynthetic process via diaminopimelate"/>
    <property type="evidence" value="ECO:0007669"/>
    <property type="project" value="UniProtKB-UniRule"/>
</dbReference>
<comment type="subunit">
    <text evidence="8">Homodimer.</text>
</comment>
<dbReference type="GeneID" id="8738916"/>
<dbReference type="PANTHER" id="PTHR31689:SF0">
    <property type="entry name" value="DIAMINOPIMELATE EPIMERASE"/>
    <property type="match status" value="1"/>
</dbReference>
<evidence type="ECO:0000256" key="5">
    <source>
        <dbReference type="ARBA" id="ARBA00023154"/>
    </source>
</evidence>
<reference evidence="10 11" key="1">
    <citation type="journal article" date="2010" name="Stand. Genomic Sci.">
        <title>Complete genome sequence of Archaeoglobus profundus type strain (AV18).</title>
        <authorList>
            <person name="von Jan M."/>
            <person name="Lapidus A."/>
            <person name="Del Rio T.G."/>
            <person name="Copeland A."/>
            <person name="Tice H."/>
            <person name="Cheng J.F."/>
            <person name="Lucas S."/>
            <person name="Chen F."/>
            <person name="Nolan M."/>
            <person name="Goodwin L."/>
            <person name="Han C."/>
            <person name="Pitluck S."/>
            <person name="Liolios K."/>
            <person name="Ivanova N."/>
            <person name="Mavromatis K."/>
            <person name="Ovchinnikova G."/>
            <person name="Chertkov O."/>
            <person name="Pati A."/>
            <person name="Chen A."/>
            <person name="Palaniappan K."/>
            <person name="Land M."/>
            <person name="Hauser L."/>
            <person name="Chang Y.J."/>
            <person name="Jeffries C.D."/>
            <person name="Saunders E."/>
            <person name="Brettin T."/>
            <person name="Detter J.C."/>
            <person name="Chain P."/>
            <person name="Eichinger K."/>
            <person name="Huber H."/>
            <person name="Spring S."/>
            <person name="Rohde M."/>
            <person name="Goker M."/>
            <person name="Wirth R."/>
            <person name="Woyke T."/>
            <person name="Bristow J."/>
            <person name="Eisen J.A."/>
            <person name="Markowitz V."/>
            <person name="Hugenholtz P."/>
            <person name="Kyrpides N.C."/>
            <person name="Klenk H.P."/>
        </authorList>
    </citation>
    <scope>NUCLEOTIDE SEQUENCE [LARGE SCALE GENOMIC DNA]</scope>
    <source>
        <strain evidence="11">DSM 5631 / JCM 9629 / NBRC 100127 / Av18</strain>
    </source>
</reference>
<dbReference type="GO" id="GO:0008837">
    <property type="term" value="F:diaminopimelate epimerase activity"/>
    <property type="evidence" value="ECO:0007669"/>
    <property type="project" value="UniProtKB-UniRule"/>
</dbReference>
<evidence type="ECO:0000256" key="7">
    <source>
        <dbReference type="ARBA" id="ARBA00051712"/>
    </source>
</evidence>